<name>A0A7D5BWM5_BIFLI</name>
<evidence type="ECO:0008006" key="3">
    <source>
        <dbReference type="Google" id="ProtNLM"/>
    </source>
</evidence>
<comment type="caution">
    <text evidence="1">The sequence shown here is derived from an EMBL/GenBank/DDBJ whole genome shotgun (WGS) entry which is preliminary data.</text>
</comment>
<protein>
    <recommendedName>
        <fullName evidence="3">Transposase</fullName>
    </recommendedName>
</protein>
<organism evidence="1 2">
    <name type="scientific">Bifidobacterium longum subsp. infantis</name>
    <dbReference type="NCBI Taxonomy" id="1682"/>
    <lineage>
        <taxon>Bacteria</taxon>
        <taxon>Bacillati</taxon>
        <taxon>Actinomycetota</taxon>
        <taxon>Actinomycetes</taxon>
        <taxon>Bifidobacteriales</taxon>
        <taxon>Bifidobacteriaceae</taxon>
        <taxon>Bifidobacterium</taxon>
    </lineage>
</organism>
<evidence type="ECO:0000313" key="1">
    <source>
        <dbReference type="EMBL" id="NQX51156.1"/>
    </source>
</evidence>
<dbReference type="AlphaFoldDB" id="A0A7D5BWM5"/>
<evidence type="ECO:0000313" key="2">
    <source>
        <dbReference type="Proteomes" id="UP000551316"/>
    </source>
</evidence>
<dbReference type="EMBL" id="JABNND010000014">
    <property type="protein sequence ID" value="NQX51156.1"/>
    <property type="molecule type" value="Genomic_DNA"/>
</dbReference>
<dbReference type="RefSeq" id="WP_155270631.1">
    <property type="nucleotide sequence ID" value="NZ_CP054425.1"/>
</dbReference>
<dbReference type="Proteomes" id="UP000551316">
    <property type="component" value="Unassembled WGS sequence"/>
</dbReference>
<accession>A0A7D5BWM5</accession>
<sequence length="53" mass="6215">MPGYDVTLDRFMRVAHPLPRRRGNVSVGNHTFVNALPWMRRVFRQIEVDAFST</sequence>
<proteinExistence type="predicted"/>
<gene>
    <name evidence="1" type="ORF">HNS28_06780</name>
</gene>
<reference evidence="1 2" key="1">
    <citation type="submission" date="2020-05" db="EMBL/GenBank/DDBJ databases">
        <title>Draft Genome Sequence of Bifidobacterium longum subsp. Infantis BI-G201, a Commercialization Strain.</title>
        <authorList>
            <person name="Song J."/>
            <person name="Xu Y."/>
            <person name="Han D."/>
            <person name="Teng Q."/>
            <person name="Jiang D."/>
            <person name="Liu Q."/>
        </authorList>
    </citation>
    <scope>NUCLEOTIDE SEQUENCE [LARGE SCALE GENOMIC DNA]</scope>
    <source>
        <strain evidence="1 2">BI-G201</strain>
    </source>
</reference>